<dbReference type="AlphaFoldDB" id="A0A0B6YNU6"/>
<protein>
    <submittedName>
        <fullName evidence="2">Uncharacterized protein</fullName>
    </submittedName>
</protein>
<feature type="region of interest" description="Disordered" evidence="1">
    <location>
        <begin position="1"/>
        <end position="35"/>
    </location>
</feature>
<reference evidence="2" key="1">
    <citation type="submission" date="2014-12" db="EMBL/GenBank/DDBJ databases">
        <title>Insight into the proteome of Arion vulgaris.</title>
        <authorList>
            <person name="Aradska J."/>
            <person name="Bulat T."/>
            <person name="Smidak R."/>
            <person name="Sarate P."/>
            <person name="Gangsoo J."/>
            <person name="Sialana F."/>
            <person name="Bilban M."/>
            <person name="Lubec G."/>
        </authorList>
    </citation>
    <scope>NUCLEOTIDE SEQUENCE</scope>
    <source>
        <tissue evidence="2">Skin</tissue>
    </source>
</reference>
<dbReference type="EMBL" id="HACG01011038">
    <property type="protein sequence ID" value="CEK57903.1"/>
    <property type="molecule type" value="Transcribed_RNA"/>
</dbReference>
<feature type="non-terminal residue" evidence="2">
    <location>
        <position position="1"/>
    </location>
</feature>
<accession>A0A0B6YNU6</accession>
<gene>
    <name evidence="2" type="primary">ORF31405</name>
</gene>
<evidence type="ECO:0000256" key="1">
    <source>
        <dbReference type="SAM" id="MobiDB-lite"/>
    </source>
</evidence>
<proteinExistence type="predicted"/>
<name>A0A0B6YNU6_9EUPU</name>
<organism evidence="2">
    <name type="scientific">Arion vulgaris</name>
    <dbReference type="NCBI Taxonomy" id="1028688"/>
    <lineage>
        <taxon>Eukaryota</taxon>
        <taxon>Metazoa</taxon>
        <taxon>Spiralia</taxon>
        <taxon>Lophotrochozoa</taxon>
        <taxon>Mollusca</taxon>
        <taxon>Gastropoda</taxon>
        <taxon>Heterobranchia</taxon>
        <taxon>Euthyneura</taxon>
        <taxon>Panpulmonata</taxon>
        <taxon>Eupulmonata</taxon>
        <taxon>Stylommatophora</taxon>
        <taxon>Helicina</taxon>
        <taxon>Arionoidea</taxon>
        <taxon>Arionidae</taxon>
        <taxon>Arion</taxon>
    </lineage>
</organism>
<feature type="compositionally biased region" description="Polar residues" evidence="1">
    <location>
        <begin position="7"/>
        <end position="35"/>
    </location>
</feature>
<evidence type="ECO:0000313" key="2">
    <source>
        <dbReference type="EMBL" id="CEK57903.1"/>
    </source>
</evidence>
<sequence length="57" mass="6322">PSYVPDWNTSHQDGVTSNLSIQDSNNGELSSSAKTQPLFPQTVTLKYHNWTEATQTV</sequence>